<dbReference type="PANTHER" id="PTHR43215">
    <property type="entry name" value="RADIAL SPOKE HEAD 1 HOMOLOG"/>
    <property type="match status" value="1"/>
</dbReference>
<dbReference type="Gene3D" id="2.20.110.10">
    <property type="entry name" value="Histone H3 K4-specific methyltransferase SET7/9 N-terminal domain"/>
    <property type="match status" value="5"/>
</dbReference>
<dbReference type="InterPro" id="IPR032871">
    <property type="entry name" value="AHH_dom_containing"/>
</dbReference>
<dbReference type="SUPFAM" id="SSF82185">
    <property type="entry name" value="Histone H3 K4-specific methyltransferase SET7/9 N-terminal domain"/>
    <property type="match status" value="4"/>
</dbReference>
<dbReference type="Proteomes" id="UP000681610">
    <property type="component" value="Unassembled WGS sequence"/>
</dbReference>
<sequence>MKKQLLYILFLFTCCLLSCTKKANIEKKWVTTDNNYLLLTQPDDSLSYHWEGGFFENVINGKGTLSAYYNGRQISSKTIEAYYGATSKEDVLNSNGSKYIGSVKENNFIGFGVWVLPKEIYIGEFLEGHPNGYLSYYKNGKLSYRGEWQNGMRSGKGTNYKENGKIVSGIWKDNKIFEADTTITTAKGVYKGGLRNNLYQGYGELNYFSGSQYRGNWDKGKWHGEGSFTSATDTIIGEWAEGKLNGYGLCKTPYVLLEGDFKEGNLNGEGYMLLPDSTFYSGGWTNGKKNGNGDIMMSNGDTYMGGWKDDQYNGEGRYNYHTGEVYDGHWKNGQQDSLGKYTCKDYTYIGNWEEGWMNGHGKITYPNGDYYEGDFVENQKYGIGYYHFKDGNAYDGEFVDDKFNGLGVFTFKDGSRYQGEFREGKIKGDGTLFLKEGKETIAITANWDGSTKFPKKASVLFENGDLYEGELDSNGFPTQNGVWTSAQDREKGITAYDKANEFYKRHKETWNNIVFYTSIALTAIELGAPLVASVVAFTPAAPLAPAIGVIGVGAGRVNTALNAADAALAMASASIDMYEGIRDDDTEKTKESAKALGEEVAINAAFILVPKALQSKPARKLAKKLSNVARQVGKTAIHFAKNKTFGKVIKLVKNSSGVIEKQWVKIVDKVWVNSKLHVFTERLAKKFDNQLVSQSRYARNADFIKNQDLGKPANGTTLLKNMMSFMSSKEKRAILKEKALSKRLGQKGIQAHHIVAGNSPTAKETRKILEKCDIDINDARNGILLPMHPKSIFKGSLHGNHIRQYDEIIYQRISEAYKKAGKKGVEEALDYIKKDLYKGNIQLLSNDKHYVNRLWNSFNNIRQ</sequence>
<reference evidence="3 4" key="1">
    <citation type="submission" date="2021-03" db="EMBL/GenBank/DDBJ databases">
        <title>Isolation and description of Capnocytophaga bilenii sp. nov., a novel Capnocytophaga species, isolated from a gingivitis subject.</title>
        <authorList>
            <person name="Antezack A."/>
            <person name="Monnet-Corti V."/>
            <person name="La Scola B."/>
        </authorList>
    </citation>
    <scope>NUCLEOTIDE SEQUENCE [LARGE SCALE GENOMIC DNA]</scope>
    <source>
        <strain evidence="3 4">Marseille-Q4570</strain>
    </source>
</reference>
<proteinExistence type="predicted"/>
<organism evidence="3 4">
    <name type="scientific">Capnocytophaga bilenii</name>
    <dbReference type="NCBI Taxonomy" id="2819369"/>
    <lineage>
        <taxon>Bacteria</taxon>
        <taxon>Pseudomonadati</taxon>
        <taxon>Bacteroidota</taxon>
        <taxon>Flavobacteriia</taxon>
        <taxon>Flavobacteriales</taxon>
        <taxon>Flavobacteriaceae</taxon>
        <taxon>Capnocytophaga</taxon>
    </lineage>
</organism>
<dbReference type="SMART" id="SM00698">
    <property type="entry name" value="MORN"/>
    <property type="match status" value="10"/>
</dbReference>
<dbReference type="Pfam" id="PF02493">
    <property type="entry name" value="MORN"/>
    <property type="match status" value="13"/>
</dbReference>
<evidence type="ECO:0000313" key="4">
    <source>
        <dbReference type="Proteomes" id="UP000681610"/>
    </source>
</evidence>
<keyword evidence="1" id="KW-0677">Repeat</keyword>
<comment type="caution">
    <text evidence="3">The sequence shown here is derived from an EMBL/GenBank/DDBJ whole genome shotgun (WGS) entry which is preliminary data.</text>
</comment>
<dbReference type="EMBL" id="JAGDYP010000001">
    <property type="protein sequence ID" value="MBO1882993.1"/>
    <property type="molecule type" value="Genomic_DNA"/>
</dbReference>
<feature type="chain" id="PRO_5047132667" evidence="2">
    <location>
        <begin position="24"/>
        <end position="863"/>
    </location>
</feature>
<keyword evidence="2" id="KW-0732">Signal</keyword>
<gene>
    <name evidence="3" type="ORF">J4N46_00720</name>
</gene>
<accession>A0ABS3PVG4</accession>
<evidence type="ECO:0000313" key="3">
    <source>
        <dbReference type="EMBL" id="MBO1882993.1"/>
    </source>
</evidence>
<evidence type="ECO:0000256" key="2">
    <source>
        <dbReference type="SAM" id="SignalP"/>
    </source>
</evidence>
<feature type="signal peptide" evidence="2">
    <location>
        <begin position="1"/>
        <end position="23"/>
    </location>
</feature>
<keyword evidence="4" id="KW-1185">Reference proteome</keyword>
<protein>
    <submittedName>
        <fullName evidence="3">AHH domain-containing protein</fullName>
    </submittedName>
</protein>
<dbReference type="PANTHER" id="PTHR43215:SF14">
    <property type="entry name" value="RADIAL SPOKE HEAD 1 HOMOLOG"/>
    <property type="match status" value="1"/>
</dbReference>
<name>A0ABS3PVG4_9FLAO</name>
<evidence type="ECO:0000256" key="1">
    <source>
        <dbReference type="ARBA" id="ARBA00022737"/>
    </source>
</evidence>
<dbReference type="InterPro" id="IPR003409">
    <property type="entry name" value="MORN"/>
</dbReference>
<dbReference type="RefSeq" id="WP_208057473.1">
    <property type="nucleotide sequence ID" value="NZ_JAGDYP010000001.1"/>
</dbReference>
<dbReference type="Pfam" id="PF14412">
    <property type="entry name" value="AHH"/>
    <property type="match status" value="1"/>
</dbReference>